<dbReference type="PANTHER" id="PTHR43252">
    <property type="entry name" value="TRANSCRIPTIONAL REGULATOR YQJI"/>
    <property type="match status" value="1"/>
</dbReference>
<dbReference type="Gene3D" id="1.10.10.10">
    <property type="entry name" value="Winged helix-like DNA-binding domain superfamily/Winged helix DNA-binding domain"/>
    <property type="match status" value="1"/>
</dbReference>
<dbReference type="EMBL" id="JAUJWV010000001">
    <property type="protein sequence ID" value="MDN7242289.1"/>
    <property type="molecule type" value="Genomic_DNA"/>
</dbReference>
<evidence type="ECO:0000313" key="2">
    <source>
        <dbReference type="EMBL" id="MDN7242289.1"/>
    </source>
</evidence>
<dbReference type="InterPro" id="IPR036390">
    <property type="entry name" value="WH_DNA-bd_sf"/>
</dbReference>
<dbReference type="Proteomes" id="UP001172055">
    <property type="component" value="Unassembled WGS sequence"/>
</dbReference>
<protein>
    <submittedName>
        <fullName evidence="2">PadR family transcriptional regulator</fullName>
    </submittedName>
</protein>
<keyword evidence="3" id="KW-1185">Reference proteome</keyword>
<dbReference type="SUPFAM" id="SSF46785">
    <property type="entry name" value="Winged helix' DNA-binding domain"/>
    <property type="match status" value="1"/>
</dbReference>
<evidence type="ECO:0000313" key="3">
    <source>
        <dbReference type="Proteomes" id="UP001172055"/>
    </source>
</evidence>
<reference evidence="2 3" key="1">
    <citation type="submission" date="2023-06" db="EMBL/GenBank/DDBJ databases">
        <title>Novel species in genus Planococcus.</title>
        <authorList>
            <person name="Ning S."/>
        </authorList>
    </citation>
    <scope>NUCLEOTIDE SEQUENCE [LARGE SCALE GENOMIC DNA]</scope>
    <source>
        <strain evidence="2 3">N028</strain>
    </source>
</reference>
<feature type="domain" description="Transcription regulator PadR N-terminal" evidence="1">
    <location>
        <begin position="16"/>
        <end position="89"/>
    </location>
</feature>
<dbReference type="RefSeq" id="WP_301723800.1">
    <property type="nucleotide sequence ID" value="NZ_JAUJWV010000001.1"/>
</dbReference>
<dbReference type="PANTHER" id="PTHR43252:SF7">
    <property type="entry name" value="TRANSCRIPTIONAL REGULATOR YQJI"/>
    <property type="match status" value="1"/>
</dbReference>
<dbReference type="InterPro" id="IPR005149">
    <property type="entry name" value="Tscrpt_reg_PadR_N"/>
</dbReference>
<name>A0ABT8N342_9BACL</name>
<comment type="caution">
    <text evidence="2">The sequence shown here is derived from an EMBL/GenBank/DDBJ whole genome shotgun (WGS) entry which is preliminary data.</text>
</comment>
<dbReference type="Pfam" id="PF03551">
    <property type="entry name" value="PadR"/>
    <property type="match status" value="1"/>
</dbReference>
<evidence type="ECO:0000259" key="1">
    <source>
        <dbReference type="Pfam" id="PF03551"/>
    </source>
</evidence>
<dbReference type="InterPro" id="IPR036388">
    <property type="entry name" value="WH-like_DNA-bd_sf"/>
</dbReference>
<gene>
    <name evidence="2" type="ORF">QWY14_10790</name>
</gene>
<sequence length="114" mass="13295">MKMSKELIKGSTSTLLLSLLDVKPMYGYELIKVLEQKSEGLFSFKEGTIYPILHNLEKQGLIVSYWGEGNGNRKRKYYDINDKGREFVKEKKEEWAVFKTTVDQVLNGEKIVWE</sequence>
<accession>A0ABT8N342</accession>
<proteinExistence type="predicted"/>
<organism evidence="2 3">
    <name type="scientific">Planococcus shixiaomingii</name>
    <dbReference type="NCBI Taxonomy" id="3058393"/>
    <lineage>
        <taxon>Bacteria</taxon>
        <taxon>Bacillati</taxon>
        <taxon>Bacillota</taxon>
        <taxon>Bacilli</taxon>
        <taxon>Bacillales</taxon>
        <taxon>Caryophanaceae</taxon>
        <taxon>Planococcus</taxon>
    </lineage>
</organism>